<dbReference type="EMBL" id="JBHMDO010000047">
    <property type="protein sequence ID" value="MFB9330060.1"/>
    <property type="molecule type" value="Genomic_DNA"/>
</dbReference>
<proteinExistence type="predicted"/>
<feature type="domain" description="Lin1244/Lin1753-like N-terminal" evidence="2">
    <location>
        <begin position="11"/>
        <end position="102"/>
    </location>
</feature>
<evidence type="ECO:0000313" key="3">
    <source>
        <dbReference type="EMBL" id="MFB9330060.1"/>
    </source>
</evidence>
<dbReference type="RefSeq" id="WP_377500894.1">
    <property type="nucleotide sequence ID" value="NZ_JBHMDO010000047.1"/>
</dbReference>
<dbReference type="PANTHER" id="PTHR39196:SF1">
    <property type="entry name" value="PRIMOSOME, DNAD SUBUNIT"/>
    <property type="match status" value="1"/>
</dbReference>
<reference evidence="3 4" key="1">
    <citation type="submission" date="2024-09" db="EMBL/GenBank/DDBJ databases">
        <authorList>
            <person name="Sun Q."/>
            <person name="Mori K."/>
        </authorList>
    </citation>
    <scope>NUCLEOTIDE SEQUENCE [LARGE SCALE GENOMIC DNA]</scope>
    <source>
        <strain evidence="3 4">TISTR 2452</strain>
    </source>
</reference>
<accession>A0ABV5KYQ3</accession>
<dbReference type="Pfam" id="PF14297">
    <property type="entry name" value="Lin1244_N"/>
    <property type="match status" value="1"/>
</dbReference>
<sequence length="267" mass="31320">MARPKKEGLEYFPMDVDIIDDDKLVVPIAKYGNRGFGVIVRLMMEVYRNSYFYPWTEKEQYVFAMKINEDVNYVREVVSECINWGFFHQKLHEEHQILTSAGFQKRYLLAAGRRKEATIRPEFLLLEDAKNVSATETPVFDDNNHGKNDSMSAESPQKKVKESKLNNKHRYAEFVTMKESEYQKLIDAYGKTQTDRMIAMLDNYKGSKGRTYKDDYRAILSWVVEKAGAKRIDSHDEPPVVNKQAREDAFREWVREGNDPAEFRFEQ</sequence>
<evidence type="ECO:0000259" key="2">
    <source>
        <dbReference type="Pfam" id="PF14297"/>
    </source>
</evidence>
<keyword evidence="4" id="KW-1185">Reference proteome</keyword>
<evidence type="ECO:0000256" key="1">
    <source>
        <dbReference type="SAM" id="MobiDB-lite"/>
    </source>
</evidence>
<dbReference type="Proteomes" id="UP001589747">
    <property type="component" value="Unassembled WGS sequence"/>
</dbReference>
<organism evidence="3 4">
    <name type="scientific">Paenibacillus aurantiacus</name>
    <dbReference type="NCBI Taxonomy" id="1936118"/>
    <lineage>
        <taxon>Bacteria</taxon>
        <taxon>Bacillati</taxon>
        <taxon>Bacillota</taxon>
        <taxon>Bacilli</taxon>
        <taxon>Bacillales</taxon>
        <taxon>Paenibacillaceae</taxon>
        <taxon>Paenibacillus</taxon>
    </lineage>
</organism>
<name>A0ABV5KYQ3_9BACL</name>
<dbReference type="PANTHER" id="PTHR39196">
    <property type="entry name" value="PRIMOSOME, DNAD SUBUNIT"/>
    <property type="match status" value="1"/>
</dbReference>
<gene>
    <name evidence="3" type="ORF">ACFFSY_29305</name>
</gene>
<evidence type="ECO:0000313" key="4">
    <source>
        <dbReference type="Proteomes" id="UP001589747"/>
    </source>
</evidence>
<feature type="region of interest" description="Disordered" evidence="1">
    <location>
        <begin position="136"/>
        <end position="164"/>
    </location>
</feature>
<dbReference type="InterPro" id="IPR025400">
    <property type="entry name" value="Lin1244/Lin1753-like_N"/>
</dbReference>
<protein>
    <submittedName>
        <fullName evidence="3">DUF4373 domain-containing protein</fullName>
    </submittedName>
</protein>
<comment type="caution">
    <text evidence="3">The sequence shown here is derived from an EMBL/GenBank/DDBJ whole genome shotgun (WGS) entry which is preliminary data.</text>
</comment>